<dbReference type="AlphaFoldDB" id="A0AAP2E4K4"/>
<name>A0AAP2E4K4_9BACT</name>
<accession>A0AAP2E4K4</accession>
<organism evidence="1 2">
    <name type="scientific">Dawidia cretensis</name>
    <dbReference type="NCBI Taxonomy" id="2782350"/>
    <lineage>
        <taxon>Bacteria</taxon>
        <taxon>Pseudomonadati</taxon>
        <taxon>Bacteroidota</taxon>
        <taxon>Cytophagia</taxon>
        <taxon>Cytophagales</taxon>
        <taxon>Chryseotaleaceae</taxon>
        <taxon>Dawidia</taxon>
    </lineage>
</organism>
<dbReference type="Proteomes" id="UP001319080">
    <property type="component" value="Unassembled WGS sequence"/>
</dbReference>
<comment type="caution">
    <text evidence="1">The sequence shown here is derived from an EMBL/GenBank/DDBJ whole genome shotgun (WGS) entry which is preliminary data.</text>
</comment>
<reference evidence="1 2" key="1">
    <citation type="submission" date="2021-05" db="EMBL/GenBank/DDBJ databases">
        <title>A Polyphasic approach of four new species of the genus Ohtaekwangia: Ohtaekwangia histidinii sp. nov., Ohtaekwangia cretensis sp. nov., Ohtaekwangia indiensis sp. nov., Ohtaekwangia reichenbachii sp. nov. from diverse environment.</title>
        <authorList>
            <person name="Octaviana S."/>
        </authorList>
    </citation>
    <scope>NUCLEOTIDE SEQUENCE [LARGE SCALE GENOMIC DNA]</scope>
    <source>
        <strain evidence="1 2">PWU5</strain>
    </source>
</reference>
<gene>
    <name evidence="1" type="ORF">KK062_30020</name>
</gene>
<sequence>FVLGELRYQPEEFARKLGVAKLLRESALVKQLRERKKNIHPIHFIMNILGMTLFPFIGRPVFQHGAGLSQKEFEALMEERRKLIPKWAEAILSVR</sequence>
<evidence type="ECO:0000313" key="1">
    <source>
        <dbReference type="EMBL" id="MBT1712510.1"/>
    </source>
</evidence>
<dbReference type="EMBL" id="JAHESE010000110">
    <property type="protein sequence ID" value="MBT1712510.1"/>
    <property type="molecule type" value="Genomic_DNA"/>
</dbReference>
<dbReference type="Gene3D" id="1.10.357.10">
    <property type="entry name" value="Tetracycline Repressor, domain 2"/>
    <property type="match status" value="1"/>
</dbReference>
<evidence type="ECO:0000313" key="2">
    <source>
        <dbReference type="Proteomes" id="UP001319080"/>
    </source>
</evidence>
<proteinExistence type="predicted"/>
<keyword evidence="2" id="KW-1185">Reference proteome</keyword>
<feature type="non-terminal residue" evidence="1">
    <location>
        <position position="1"/>
    </location>
</feature>
<protein>
    <submittedName>
        <fullName evidence="1">TetR/AcrR family transcriptional regulator</fullName>
    </submittedName>
</protein>